<evidence type="ECO:0000256" key="3">
    <source>
        <dbReference type="ARBA" id="ARBA00022989"/>
    </source>
</evidence>
<accession>A0A1M4UDI6</accession>
<dbReference type="RefSeq" id="WP_149774782.1">
    <property type="nucleotide sequence ID" value="NZ_FQVK01000004.1"/>
</dbReference>
<proteinExistence type="inferred from homology"/>
<keyword evidence="2 5" id="KW-0812">Transmembrane</keyword>
<comment type="similarity">
    <text evidence="5">Belongs to the 4-toluene sulfonate uptake permease (TSUP) (TC 2.A.102) family.</text>
</comment>
<feature type="transmembrane region" description="Helical" evidence="5">
    <location>
        <begin position="113"/>
        <end position="131"/>
    </location>
</feature>
<feature type="transmembrane region" description="Helical" evidence="5">
    <location>
        <begin position="251"/>
        <end position="268"/>
    </location>
</feature>
<sequence length="274" mass="28557">MPETFLLVQMLGLLLVIGALAGVLAGLLGVGGGIVLVPAFFYTFQTLGYGGPQLMQMCLATSLATIIVTSVRSVLSHNKKGAVDWQILRGWGPGIAVGAIVGVMVASALRTEALQALFGILGICIGAYLGLGKSEWRLGDGMPGGLRRVLISPMVGFLSVLMGIGGGSFGVPLMSLYNTPIHRAVATAAGFGVIIAVPSVIGFLFLPIAPDYRPPFTIGAVNLIAFGVVVAMTMITAPWGVKLAHAMDPKPLKRVFAVFLTLVALNMLRQALGW</sequence>
<keyword evidence="4 5" id="KW-0472">Membrane</keyword>
<protein>
    <recommendedName>
        <fullName evidence="5">Probable membrane transporter protein</fullName>
    </recommendedName>
</protein>
<evidence type="ECO:0000313" key="7">
    <source>
        <dbReference type="Proteomes" id="UP000325134"/>
    </source>
</evidence>
<dbReference type="GO" id="GO:0005886">
    <property type="term" value="C:plasma membrane"/>
    <property type="evidence" value="ECO:0007669"/>
    <property type="project" value="UniProtKB-SubCell"/>
</dbReference>
<dbReference type="AlphaFoldDB" id="A0A1M4UDI6"/>
<dbReference type="Proteomes" id="UP000325134">
    <property type="component" value="Unassembled WGS sequence"/>
</dbReference>
<keyword evidence="7" id="KW-1185">Reference proteome</keyword>
<evidence type="ECO:0000256" key="2">
    <source>
        <dbReference type="ARBA" id="ARBA00022692"/>
    </source>
</evidence>
<name>A0A1M4UDI6_9RHOB</name>
<comment type="subcellular location">
    <subcellularLocation>
        <location evidence="5">Cell membrane</location>
        <topology evidence="5">Multi-pass membrane protein</topology>
    </subcellularLocation>
    <subcellularLocation>
        <location evidence="1">Membrane</location>
        <topology evidence="1">Multi-pass membrane protein</topology>
    </subcellularLocation>
</comment>
<feature type="transmembrane region" description="Helical" evidence="5">
    <location>
        <begin position="12"/>
        <end position="42"/>
    </location>
</feature>
<keyword evidence="5" id="KW-1003">Cell membrane</keyword>
<feature type="transmembrane region" description="Helical" evidence="5">
    <location>
        <begin position="87"/>
        <end position="107"/>
    </location>
</feature>
<reference evidence="6 7" key="1">
    <citation type="submission" date="2016-11" db="EMBL/GenBank/DDBJ databases">
        <authorList>
            <person name="Varghese N."/>
            <person name="Submissions S."/>
        </authorList>
    </citation>
    <scope>NUCLEOTIDE SEQUENCE [LARGE SCALE GENOMIC DNA]</scope>
    <source>
        <strain evidence="6 7">DSM 29341</strain>
    </source>
</reference>
<feature type="transmembrane region" description="Helical" evidence="5">
    <location>
        <begin position="218"/>
        <end position="239"/>
    </location>
</feature>
<evidence type="ECO:0000313" key="6">
    <source>
        <dbReference type="EMBL" id="SHE54744.1"/>
    </source>
</evidence>
<keyword evidence="3 5" id="KW-1133">Transmembrane helix</keyword>
<evidence type="ECO:0000256" key="5">
    <source>
        <dbReference type="RuleBase" id="RU363041"/>
    </source>
</evidence>
<dbReference type="PANTHER" id="PTHR43483:SF3">
    <property type="entry name" value="MEMBRANE TRANSPORTER PROTEIN HI_0806-RELATED"/>
    <property type="match status" value="1"/>
</dbReference>
<feature type="transmembrane region" description="Helical" evidence="5">
    <location>
        <begin position="54"/>
        <end position="75"/>
    </location>
</feature>
<organism evidence="6 7">
    <name type="scientific">Ruegeria intermedia</name>
    <dbReference type="NCBI Taxonomy" id="996115"/>
    <lineage>
        <taxon>Bacteria</taxon>
        <taxon>Pseudomonadati</taxon>
        <taxon>Pseudomonadota</taxon>
        <taxon>Alphaproteobacteria</taxon>
        <taxon>Rhodobacterales</taxon>
        <taxon>Roseobacteraceae</taxon>
        <taxon>Ruegeria</taxon>
    </lineage>
</organism>
<dbReference type="OrthoDB" id="457670at2"/>
<evidence type="ECO:0000256" key="1">
    <source>
        <dbReference type="ARBA" id="ARBA00004141"/>
    </source>
</evidence>
<evidence type="ECO:0000256" key="4">
    <source>
        <dbReference type="ARBA" id="ARBA00023136"/>
    </source>
</evidence>
<dbReference type="PANTHER" id="PTHR43483">
    <property type="entry name" value="MEMBRANE TRANSPORTER PROTEIN HI_0806-RELATED"/>
    <property type="match status" value="1"/>
</dbReference>
<dbReference type="InterPro" id="IPR002781">
    <property type="entry name" value="TM_pro_TauE-like"/>
</dbReference>
<feature type="transmembrane region" description="Helical" evidence="5">
    <location>
        <begin position="151"/>
        <end position="173"/>
    </location>
</feature>
<dbReference type="Pfam" id="PF01925">
    <property type="entry name" value="TauE"/>
    <property type="match status" value="1"/>
</dbReference>
<gene>
    <name evidence="6" type="ORF">SAMN05444279_1045</name>
</gene>
<feature type="transmembrane region" description="Helical" evidence="5">
    <location>
        <begin position="185"/>
        <end position="206"/>
    </location>
</feature>
<dbReference type="EMBL" id="FQVK01000004">
    <property type="protein sequence ID" value="SHE54744.1"/>
    <property type="molecule type" value="Genomic_DNA"/>
</dbReference>